<dbReference type="Proteomes" id="UP000838160">
    <property type="component" value="Unassembled WGS sequence"/>
</dbReference>
<sequence>MMEKFANIYARAAHRKGGEASLESLLSHPLSKQELAQIPDDRWLAAFTMKVFQSGMSWKVVRNKWPNFEQLFFQFKVEPLLMLSEPQWEMKGSDPKIIRHMTKVKSIQTNASMIFNARREYGSFAKMVAQWQAESITELWEYLRKHGARLGGNTGPYALRQLGVDTFILSQDVEAYLRNTHIIDSGRNTKRALKAANSAFVAWQRESGRSLSEISQIIAYSFGENRV</sequence>
<dbReference type="SUPFAM" id="SSF48150">
    <property type="entry name" value="DNA-glycosylase"/>
    <property type="match status" value="1"/>
</dbReference>
<dbReference type="Gene3D" id="1.10.340.30">
    <property type="entry name" value="Hypothetical protein, domain 2"/>
    <property type="match status" value="1"/>
</dbReference>
<comment type="caution">
    <text evidence="1">The sequence shown here is derived from an EMBL/GenBank/DDBJ whole genome shotgun (WGS) entry which is preliminary data.</text>
</comment>
<dbReference type="Pfam" id="PF03352">
    <property type="entry name" value="Adenine_glyco"/>
    <property type="match status" value="1"/>
</dbReference>
<evidence type="ECO:0000313" key="2">
    <source>
        <dbReference type="Proteomes" id="UP000838160"/>
    </source>
</evidence>
<evidence type="ECO:0008006" key="3">
    <source>
        <dbReference type="Google" id="ProtNLM"/>
    </source>
</evidence>
<dbReference type="InterPro" id="IPR052891">
    <property type="entry name" value="DNA-3mA_glycosylase"/>
</dbReference>
<organism evidence="1 2">
    <name type="scientific">Vibrio hippocampi</name>
    <dbReference type="NCBI Taxonomy" id="654686"/>
    <lineage>
        <taxon>Bacteria</taxon>
        <taxon>Pseudomonadati</taxon>
        <taxon>Pseudomonadota</taxon>
        <taxon>Gammaproteobacteria</taxon>
        <taxon>Vibrionales</taxon>
        <taxon>Vibrionaceae</taxon>
        <taxon>Vibrio</taxon>
    </lineage>
</organism>
<evidence type="ECO:0000313" key="1">
    <source>
        <dbReference type="EMBL" id="CAH0525723.1"/>
    </source>
</evidence>
<dbReference type="EMBL" id="CAKLCM010000002">
    <property type="protein sequence ID" value="CAH0525723.1"/>
    <property type="molecule type" value="Genomic_DNA"/>
</dbReference>
<protein>
    <recommendedName>
        <fullName evidence="3">3-methyladenine DNA glycosylase</fullName>
    </recommendedName>
</protein>
<accession>A0ABN8DH97</accession>
<dbReference type="InterPro" id="IPR011257">
    <property type="entry name" value="DNA_glycosylase"/>
</dbReference>
<name>A0ABN8DH97_9VIBR</name>
<dbReference type="PANTHER" id="PTHR30037">
    <property type="entry name" value="DNA-3-METHYLADENINE GLYCOSYLASE 1"/>
    <property type="match status" value="1"/>
</dbReference>
<keyword evidence="2" id="KW-1185">Reference proteome</keyword>
<reference evidence="1" key="1">
    <citation type="submission" date="2021-12" db="EMBL/GenBank/DDBJ databases">
        <authorList>
            <person name="Rodrigo-Torres L."/>
            <person name="Arahal R. D."/>
            <person name="Lucena T."/>
        </authorList>
    </citation>
    <scope>NUCLEOTIDE SEQUENCE</scope>
    <source>
        <strain evidence="1">CECT 8226</strain>
    </source>
</reference>
<dbReference type="InterPro" id="IPR005019">
    <property type="entry name" value="Adenine_glyco"/>
</dbReference>
<proteinExistence type="predicted"/>
<dbReference type="PANTHER" id="PTHR30037:SF3">
    <property type="entry name" value="BLR0857 PROTEIN"/>
    <property type="match status" value="1"/>
</dbReference>
<gene>
    <name evidence="1" type="ORF">VHP8226_01253</name>
</gene>